<feature type="transmembrane region" description="Helical" evidence="2">
    <location>
        <begin position="133"/>
        <end position="159"/>
    </location>
</feature>
<dbReference type="Pfam" id="PF13828">
    <property type="entry name" value="DUF4190"/>
    <property type="match status" value="1"/>
</dbReference>
<feature type="compositionally biased region" description="Low complexity" evidence="1">
    <location>
        <begin position="19"/>
        <end position="48"/>
    </location>
</feature>
<dbReference type="SUPFAM" id="SSF81995">
    <property type="entry name" value="beta-sandwich domain of Sec23/24"/>
    <property type="match status" value="1"/>
</dbReference>
<dbReference type="Proteomes" id="UP000029046">
    <property type="component" value="Unassembled WGS sequence"/>
</dbReference>
<feature type="transmembrane region" description="Helical" evidence="2">
    <location>
        <begin position="94"/>
        <end position="121"/>
    </location>
</feature>
<dbReference type="EMBL" id="JGYX01000005">
    <property type="protein sequence ID" value="KFI60320.1"/>
    <property type="molecule type" value="Genomic_DNA"/>
</dbReference>
<keyword evidence="2" id="KW-0472">Membrane</keyword>
<evidence type="ECO:0000313" key="5">
    <source>
        <dbReference type="Proteomes" id="UP000029046"/>
    </source>
</evidence>
<feature type="region of interest" description="Disordered" evidence="1">
    <location>
        <begin position="1"/>
        <end position="57"/>
    </location>
</feature>
<proteinExistence type="predicted"/>
<comment type="caution">
    <text evidence="4">The sequence shown here is derived from an EMBL/GenBank/DDBJ whole genome shotgun (WGS) entry which is preliminary data.</text>
</comment>
<dbReference type="eggNOG" id="ENOG5033A46">
    <property type="taxonomic scope" value="Bacteria"/>
</dbReference>
<evidence type="ECO:0000259" key="3">
    <source>
        <dbReference type="Pfam" id="PF13828"/>
    </source>
</evidence>
<feature type="domain" description="DUF4190" evidence="3">
    <location>
        <begin position="98"/>
        <end position="150"/>
    </location>
</feature>
<gene>
    <name evidence="4" type="ORF">BIGA_0907</name>
</gene>
<dbReference type="RefSeq" id="WP_051917130.1">
    <property type="nucleotide sequence ID" value="NZ_JGYX01000005.1"/>
</dbReference>
<keyword evidence="2" id="KW-1133">Transmembrane helix</keyword>
<evidence type="ECO:0000313" key="4">
    <source>
        <dbReference type="EMBL" id="KFI60320.1"/>
    </source>
</evidence>
<reference evidence="4 5" key="1">
    <citation type="submission" date="2014-03" db="EMBL/GenBank/DDBJ databases">
        <title>Genomics of Bifidobacteria.</title>
        <authorList>
            <person name="Ventura M."/>
            <person name="Milani C."/>
            <person name="Lugli G.A."/>
        </authorList>
    </citation>
    <scope>NUCLEOTIDE SEQUENCE [LARGE SCALE GENOMIC DNA]</scope>
    <source>
        <strain evidence="4 5">LMG 11586</strain>
    </source>
</reference>
<dbReference type="AlphaFoldDB" id="A0A087ANH0"/>
<evidence type="ECO:0000256" key="2">
    <source>
        <dbReference type="SAM" id="Phobius"/>
    </source>
</evidence>
<accession>A0A087ANH0</accession>
<organism evidence="4 5">
    <name type="scientific">Bifidobacterium pullorum subsp. gallinarum</name>
    <dbReference type="NCBI Taxonomy" id="78344"/>
    <lineage>
        <taxon>Bacteria</taxon>
        <taxon>Bacillati</taxon>
        <taxon>Actinomycetota</taxon>
        <taxon>Actinomycetes</taxon>
        <taxon>Bifidobacteriales</taxon>
        <taxon>Bifidobacteriaceae</taxon>
        <taxon>Bifidobacterium</taxon>
    </lineage>
</organism>
<keyword evidence="5" id="KW-1185">Reference proteome</keyword>
<evidence type="ECO:0000256" key="1">
    <source>
        <dbReference type="SAM" id="MobiDB-lite"/>
    </source>
</evidence>
<name>A0A087ANH0_9BIFI</name>
<keyword evidence="2" id="KW-0812">Transmembrane</keyword>
<protein>
    <recommendedName>
        <fullName evidence="3">DUF4190 domain-containing protein</fullName>
    </recommendedName>
</protein>
<sequence>MTATNPYIPQPDDQHTSTQYGSPEQPQQAQQTYGQYQGQPYTDGGQTPPEQPAYGAPYTQQPYNAQYGASYNAPYTAPYTQGYYYGQSAQTDKWNGLCIAGFVCAFIIPPIGLILSIVALVQINKSHEKSKGMSIAGIAISALGTLLLVACIAFAVWVIGFTFDYIDEHPEVWDDDSLSQYDGQICFEDGTCMDTRDLPDDFSLPEYLDEFARSTQGDWVDTWQTAQGSAPITMELVD</sequence>
<dbReference type="InterPro" id="IPR025241">
    <property type="entry name" value="DUF4190"/>
</dbReference>
<dbReference type="OrthoDB" id="3238658at2"/>